<accession>A0A0L6V9L3</accession>
<reference evidence="1 2" key="1">
    <citation type="submission" date="2015-08" db="EMBL/GenBank/DDBJ databases">
        <title>Next Generation Sequencing and Analysis of the Genome of Puccinia sorghi L Schw, the Causal Agent of Maize Common Rust.</title>
        <authorList>
            <person name="Rochi L."/>
            <person name="Burguener G."/>
            <person name="Darino M."/>
            <person name="Turjanski A."/>
            <person name="Kreff E."/>
            <person name="Dieguez M.J."/>
            <person name="Sacco F."/>
        </authorList>
    </citation>
    <scope>NUCLEOTIDE SEQUENCE [LARGE SCALE GENOMIC DNA]</scope>
    <source>
        <strain evidence="1 2">RO10H11247</strain>
    </source>
</reference>
<organism evidence="1 2">
    <name type="scientific">Puccinia sorghi</name>
    <dbReference type="NCBI Taxonomy" id="27349"/>
    <lineage>
        <taxon>Eukaryota</taxon>
        <taxon>Fungi</taxon>
        <taxon>Dikarya</taxon>
        <taxon>Basidiomycota</taxon>
        <taxon>Pucciniomycotina</taxon>
        <taxon>Pucciniomycetes</taxon>
        <taxon>Pucciniales</taxon>
        <taxon>Pucciniaceae</taxon>
        <taxon>Puccinia</taxon>
    </lineage>
</organism>
<dbReference type="OrthoDB" id="2505751at2759"/>
<evidence type="ECO:0000313" key="1">
    <source>
        <dbReference type="EMBL" id="KNZ57252.1"/>
    </source>
</evidence>
<dbReference type="EMBL" id="LAVV01007059">
    <property type="protein sequence ID" value="KNZ57252.1"/>
    <property type="molecule type" value="Genomic_DNA"/>
</dbReference>
<name>A0A0L6V9L3_9BASI</name>
<dbReference type="Proteomes" id="UP000037035">
    <property type="component" value="Unassembled WGS sequence"/>
</dbReference>
<sequence>MERCLFKVSVPIILNTFPFNSKSFDCPLGFWLVVPLTPESKSLKKMAISIPKIVPHTAGVEGLFSLMNAMETKIKLHLLQGDPLLGQTKFRKKSTV</sequence>
<evidence type="ECO:0000313" key="2">
    <source>
        <dbReference type="Proteomes" id="UP000037035"/>
    </source>
</evidence>
<comment type="caution">
    <text evidence="1">The sequence shown here is derived from an EMBL/GenBank/DDBJ whole genome shotgun (WGS) entry which is preliminary data.</text>
</comment>
<protein>
    <submittedName>
        <fullName evidence="1">Uncharacterized protein</fullName>
    </submittedName>
</protein>
<gene>
    <name evidence="1" type="ORF">VP01_21g4</name>
</gene>
<proteinExistence type="predicted"/>
<dbReference type="AlphaFoldDB" id="A0A0L6V9L3"/>
<keyword evidence="2" id="KW-1185">Reference proteome</keyword>
<dbReference type="VEuPathDB" id="FungiDB:VP01_21g4"/>